<protein>
    <submittedName>
        <fullName evidence="1">Uncharacterized protein</fullName>
    </submittedName>
</protein>
<evidence type="ECO:0000313" key="2">
    <source>
        <dbReference type="Proteomes" id="UP001153331"/>
    </source>
</evidence>
<name>A0ACC2IHS3_9PLEO</name>
<proteinExistence type="predicted"/>
<dbReference type="EMBL" id="JAPHNI010000180">
    <property type="protein sequence ID" value="KAJ8114686.1"/>
    <property type="molecule type" value="Genomic_DNA"/>
</dbReference>
<keyword evidence="2" id="KW-1185">Reference proteome</keyword>
<dbReference type="Proteomes" id="UP001153331">
    <property type="component" value="Unassembled WGS sequence"/>
</dbReference>
<gene>
    <name evidence="1" type="ORF">OPT61_g3500</name>
</gene>
<reference evidence="1" key="1">
    <citation type="submission" date="2022-11" db="EMBL/GenBank/DDBJ databases">
        <title>Genome Sequence of Boeremia exigua.</title>
        <authorList>
            <person name="Buettner E."/>
        </authorList>
    </citation>
    <scope>NUCLEOTIDE SEQUENCE</scope>
    <source>
        <strain evidence="1">CU02</strain>
    </source>
</reference>
<comment type="caution">
    <text evidence="1">The sequence shown here is derived from an EMBL/GenBank/DDBJ whole genome shotgun (WGS) entry which is preliminary data.</text>
</comment>
<accession>A0ACC2IHS3</accession>
<evidence type="ECO:0000313" key="1">
    <source>
        <dbReference type="EMBL" id="KAJ8114686.1"/>
    </source>
</evidence>
<organism evidence="1 2">
    <name type="scientific">Boeremia exigua</name>
    <dbReference type="NCBI Taxonomy" id="749465"/>
    <lineage>
        <taxon>Eukaryota</taxon>
        <taxon>Fungi</taxon>
        <taxon>Dikarya</taxon>
        <taxon>Ascomycota</taxon>
        <taxon>Pezizomycotina</taxon>
        <taxon>Dothideomycetes</taxon>
        <taxon>Pleosporomycetidae</taxon>
        <taxon>Pleosporales</taxon>
        <taxon>Pleosporineae</taxon>
        <taxon>Didymellaceae</taxon>
        <taxon>Boeremia</taxon>
    </lineage>
</organism>
<sequence>MAPIPFEAPPGIAEWNRTITHADYTRMLQGHSPRDMDDKVWINAKAPEAGSNAIFHIYHGWKPREVMRVEIVAGDPNNTEAEEWATIVKIWWKKEYPGEEPMTEEEAKKCAVNTCNHMLGCKIEHEDDGEGETKEDEDEDEEEKHREGG</sequence>